<feature type="domain" description="Peptidase M20 dimerisation" evidence="2">
    <location>
        <begin position="183"/>
        <end position="275"/>
    </location>
</feature>
<name>A0A0B3WUR0_9FIRM</name>
<dbReference type="PANTHER" id="PTHR11014:SF63">
    <property type="entry name" value="METALLOPEPTIDASE, PUTATIVE (AFU_ORTHOLOGUE AFUA_6G09600)-RELATED"/>
    <property type="match status" value="1"/>
</dbReference>
<dbReference type="SUPFAM" id="SSF53187">
    <property type="entry name" value="Zn-dependent exopeptidases"/>
    <property type="match status" value="1"/>
</dbReference>
<dbReference type="InterPro" id="IPR036264">
    <property type="entry name" value="Bact_exopeptidase_dim_dom"/>
</dbReference>
<dbReference type="Pfam" id="PF01546">
    <property type="entry name" value="Peptidase_M20"/>
    <property type="match status" value="1"/>
</dbReference>
<feature type="binding site" evidence="1">
    <location>
        <position position="101"/>
    </location>
    <ligand>
        <name>Mn(2+)</name>
        <dbReference type="ChEBI" id="CHEBI:29035"/>
        <label>2</label>
    </ligand>
</feature>
<dbReference type="STRING" id="1577792.QX51_03145"/>
<dbReference type="CDD" id="cd03886">
    <property type="entry name" value="M20_Acy1"/>
    <property type="match status" value="1"/>
</dbReference>
<dbReference type="RefSeq" id="WP_039678457.1">
    <property type="nucleotide sequence ID" value="NZ_JAWGXO010000014.1"/>
</dbReference>
<feature type="binding site" evidence="1">
    <location>
        <position position="137"/>
    </location>
    <ligand>
        <name>Mn(2+)</name>
        <dbReference type="ChEBI" id="CHEBI:29035"/>
        <label>2</label>
    </ligand>
</feature>
<dbReference type="Proteomes" id="UP000031189">
    <property type="component" value="Unassembled WGS sequence"/>
</dbReference>
<dbReference type="Pfam" id="PF07687">
    <property type="entry name" value="M20_dimer"/>
    <property type="match status" value="1"/>
</dbReference>
<evidence type="ECO:0000256" key="1">
    <source>
        <dbReference type="PIRSR" id="PIRSR005962-1"/>
    </source>
</evidence>
<organism evidence="3 4">
    <name type="scientific">Terrisporobacter othiniensis</name>
    <dbReference type="NCBI Taxonomy" id="1577792"/>
    <lineage>
        <taxon>Bacteria</taxon>
        <taxon>Bacillati</taxon>
        <taxon>Bacillota</taxon>
        <taxon>Clostridia</taxon>
        <taxon>Peptostreptococcales</taxon>
        <taxon>Peptostreptococcaceae</taxon>
        <taxon>Terrisporobacter</taxon>
    </lineage>
</organism>
<dbReference type="PIRSF" id="PIRSF005962">
    <property type="entry name" value="Pept_M20D_amidohydro"/>
    <property type="match status" value="1"/>
</dbReference>
<dbReference type="Gene3D" id="3.40.630.10">
    <property type="entry name" value="Zn peptidases"/>
    <property type="match status" value="1"/>
</dbReference>
<dbReference type="AlphaFoldDB" id="A0A0B3WUR0"/>
<gene>
    <name evidence="3" type="ORF">QX51_03145</name>
</gene>
<reference evidence="3 4" key="1">
    <citation type="submission" date="2014-12" db="EMBL/GenBank/DDBJ databases">
        <title>Draft genome sequence of Terrisporobacter sp. 08-306576, isolated from the blood culture of a bacteremia patient.</title>
        <authorList>
            <person name="Lund L.C."/>
            <person name="Sydenham T.V."/>
            <person name="Hogh S.V."/>
            <person name="Skov M.N."/>
            <person name="Kemp M."/>
            <person name="Justesen U.S."/>
        </authorList>
    </citation>
    <scope>NUCLEOTIDE SEQUENCE [LARGE SCALE GENOMIC DNA]</scope>
    <source>
        <strain evidence="3 4">08-306576</strain>
    </source>
</reference>
<evidence type="ECO:0000259" key="2">
    <source>
        <dbReference type="Pfam" id="PF07687"/>
    </source>
</evidence>
<evidence type="ECO:0000313" key="3">
    <source>
        <dbReference type="EMBL" id="KHS58310.1"/>
    </source>
</evidence>
<sequence length="384" mass="43467">MKEYNEIDDSLIEEVIEIRRYLHQYPEISEKEYNTCKFIRKYLDDIGIENKIVGDTGVVATLINNLNYPTIALRAEIDALPIDEKNSFEYKSKNKGVMHACGHDGIVATVLGLACILKENKEKLNCNIKFIFEPAEETGKGAKKLIEEKVLENPKVDKMIIFHFANSQPIGMEIQENVSTATIGRVSIDILGKSSHWGDADKGINAISVSGKIINIIDEMNNCLSDKFPFILGIGMINGGVKNNIMAEKVRLEGTLRAIDDITFKYLINYLEEKMVLLSKDTGAEIKVNLESHLPSIINNEHLVELGSAIGKEIFNDRFILGKKTYLAGDNAAYYFQLIPGVRIVFFAEKENEESYPLHNSKFDFNEDIFYYSIRTIYNMILNL</sequence>
<comment type="caution">
    <text evidence="3">The sequence shown here is derived from an EMBL/GenBank/DDBJ whole genome shotgun (WGS) entry which is preliminary data.</text>
</comment>
<proteinExistence type="predicted"/>
<dbReference type="InterPro" id="IPR017439">
    <property type="entry name" value="Amidohydrolase"/>
</dbReference>
<dbReference type="Gene3D" id="3.30.70.360">
    <property type="match status" value="1"/>
</dbReference>
<dbReference type="InterPro" id="IPR011650">
    <property type="entry name" value="Peptidase_M20_dimer"/>
</dbReference>
<dbReference type="InterPro" id="IPR002933">
    <property type="entry name" value="Peptidase_M20"/>
</dbReference>
<dbReference type="SUPFAM" id="SSF55031">
    <property type="entry name" value="Bacterial exopeptidase dimerisation domain"/>
    <property type="match status" value="1"/>
</dbReference>
<feature type="binding site" evidence="1">
    <location>
        <position position="163"/>
    </location>
    <ligand>
        <name>Mn(2+)</name>
        <dbReference type="ChEBI" id="CHEBI:29035"/>
        <label>2</label>
    </ligand>
</feature>
<dbReference type="EMBL" id="JWHR01000038">
    <property type="protein sequence ID" value="KHS58310.1"/>
    <property type="molecule type" value="Genomic_DNA"/>
</dbReference>
<feature type="binding site" evidence="1">
    <location>
        <position position="359"/>
    </location>
    <ligand>
        <name>Mn(2+)</name>
        <dbReference type="ChEBI" id="CHEBI:29035"/>
        <label>2</label>
    </ligand>
</feature>
<dbReference type="NCBIfam" id="TIGR01891">
    <property type="entry name" value="amidohydrolases"/>
    <property type="match status" value="1"/>
</dbReference>
<dbReference type="PANTHER" id="PTHR11014">
    <property type="entry name" value="PEPTIDASE M20 FAMILY MEMBER"/>
    <property type="match status" value="1"/>
</dbReference>
<feature type="binding site" evidence="1">
    <location>
        <position position="103"/>
    </location>
    <ligand>
        <name>Mn(2+)</name>
        <dbReference type="ChEBI" id="CHEBI:29035"/>
        <label>2</label>
    </ligand>
</feature>
<dbReference type="GO" id="GO:0016787">
    <property type="term" value="F:hydrolase activity"/>
    <property type="evidence" value="ECO:0007669"/>
    <property type="project" value="UniProtKB-KW"/>
</dbReference>
<protein>
    <submittedName>
        <fullName evidence="3">Amidohydrolase</fullName>
    </submittedName>
</protein>
<keyword evidence="4" id="KW-1185">Reference proteome</keyword>
<evidence type="ECO:0000313" key="4">
    <source>
        <dbReference type="Proteomes" id="UP000031189"/>
    </source>
</evidence>
<keyword evidence="3" id="KW-0378">Hydrolase</keyword>
<dbReference type="GO" id="GO:0046872">
    <property type="term" value="F:metal ion binding"/>
    <property type="evidence" value="ECO:0007669"/>
    <property type="project" value="UniProtKB-KW"/>
</dbReference>
<comment type="cofactor">
    <cofactor evidence="1">
        <name>Mn(2+)</name>
        <dbReference type="ChEBI" id="CHEBI:29035"/>
    </cofactor>
    <text evidence="1">The Mn(2+) ion enhances activity.</text>
</comment>
<dbReference type="OrthoDB" id="9776731at2"/>
<accession>A0A0B3WUR0</accession>
<keyword evidence="1" id="KW-0479">Metal-binding</keyword>
<keyword evidence="1" id="KW-0464">Manganese</keyword>